<dbReference type="InterPro" id="IPR005171">
    <property type="entry name" value="Cyt_c_oxidase_su4_prok"/>
</dbReference>
<sequence length="98" mass="10571">MASINTNSHTVTFLRTPTGITWVALIAVTLVSWWIGTDHGLDDPTAAAALVLGMGIVKIYLIGMEFMELRHADPRLRTAFTGYCALLAVGLIGMLVIL</sequence>
<comment type="caution">
    <text evidence="7">The sequence shown here is derived from an EMBL/GenBank/DDBJ whole genome shotgun (WGS) entry which is preliminary data.</text>
</comment>
<feature type="transmembrane region" description="Helical" evidence="6">
    <location>
        <begin position="47"/>
        <end position="67"/>
    </location>
</feature>
<gene>
    <name evidence="7" type="ORF">GCM10009547_04550</name>
</gene>
<evidence type="ECO:0008006" key="9">
    <source>
        <dbReference type="Google" id="ProtNLM"/>
    </source>
</evidence>
<proteinExistence type="predicted"/>
<evidence type="ECO:0000256" key="6">
    <source>
        <dbReference type="SAM" id="Phobius"/>
    </source>
</evidence>
<keyword evidence="2" id="KW-1003">Cell membrane</keyword>
<organism evidence="7 8">
    <name type="scientific">Sporichthya brevicatena</name>
    <dbReference type="NCBI Taxonomy" id="171442"/>
    <lineage>
        <taxon>Bacteria</taxon>
        <taxon>Bacillati</taxon>
        <taxon>Actinomycetota</taxon>
        <taxon>Actinomycetes</taxon>
        <taxon>Sporichthyales</taxon>
        <taxon>Sporichthyaceae</taxon>
        <taxon>Sporichthya</taxon>
    </lineage>
</organism>
<evidence type="ECO:0000256" key="2">
    <source>
        <dbReference type="ARBA" id="ARBA00022475"/>
    </source>
</evidence>
<comment type="subcellular location">
    <subcellularLocation>
        <location evidence="1">Cell membrane</location>
        <topology evidence="1">Multi-pass membrane protein</topology>
    </subcellularLocation>
</comment>
<evidence type="ECO:0000256" key="4">
    <source>
        <dbReference type="ARBA" id="ARBA00022989"/>
    </source>
</evidence>
<protein>
    <recommendedName>
        <fullName evidence="9">Cytochrome c oxidase subunit IV</fullName>
    </recommendedName>
</protein>
<reference evidence="8" key="1">
    <citation type="journal article" date="2019" name="Int. J. Syst. Evol. Microbiol.">
        <title>The Global Catalogue of Microorganisms (GCM) 10K type strain sequencing project: providing services to taxonomists for standard genome sequencing and annotation.</title>
        <authorList>
            <consortium name="The Broad Institute Genomics Platform"/>
            <consortium name="The Broad Institute Genome Sequencing Center for Infectious Disease"/>
            <person name="Wu L."/>
            <person name="Ma J."/>
        </authorList>
    </citation>
    <scope>NUCLEOTIDE SEQUENCE [LARGE SCALE GENOMIC DNA]</scope>
    <source>
        <strain evidence="8">JCM 10671</strain>
    </source>
</reference>
<feature type="transmembrane region" description="Helical" evidence="6">
    <location>
        <begin position="12"/>
        <end position="35"/>
    </location>
</feature>
<evidence type="ECO:0000256" key="1">
    <source>
        <dbReference type="ARBA" id="ARBA00004651"/>
    </source>
</evidence>
<evidence type="ECO:0000256" key="5">
    <source>
        <dbReference type="ARBA" id="ARBA00023136"/>
    </source>
</evidence>
<feature type="transmembrane region" description="Helical" evidence="6">
    <location>
        <begin position="79"/>
        <end position="97"/>
    </location>
</feature>
<dbReference type="RefSeq" id="WP_344601147.1">
    <property type="nucleotide sequence ID" value="NZ_BAAAHE010000005.1"/>
</dbReference>
<dbReference type="Pfam" id="PF03626">
    <property type="entry name" value="COX4_pro"/>
    <property type="match status" value="1"/>
</dbReference>
<dbReference type="Proteomes" id="UP001500957">
    <property type="component" value="Unassembled WGS sequence"/>
</dbReference>
<evidence type="ECO:0000313" key="8">
    <source>
        <dbReference type="Proteomes" id="UP001500957"/>
    </source>
</evidence>
<name>A0ABP3R9U7_9ACTN</name>
<evidence type="ECO:0000256" key="3">
    <source>
        <dbReference type="ARBA" id="ARBA00022692"/>
    </source>
</evidence>
<keyword evidence="8" id="KW-1185">Reference proteome</keyword>
<keyword evidence="3 6" id="KW-0812">Transmembrane</keyword>
<dbReference type="EMBL" id="BAAAHE010000005">
    <property type="protein sequence ID" value="GAA0605743.1"/>
    <property type="molecule type" value="Genomic_DNA"/>
</dbReference>
<keyword evidence="4 6" id="KW-1133">Transmembrane helix</keyword>
<accession>A0ABP3R9U7</accession>
<keyword evidence="5 6" id="KW-0472">Membrane</keyword>
<evidence type="ECO:0000313" key="7">
    <source>
        <dbReference type="EMBL" id="GAA0605743.1"/>
    </source>
</evidence>